<dbReference type="Gene3D" id="1.10.506.10">
    <property type="entry name" value="GTPase Activation - p120gap, domain 1"/>
    <property type="match status" value="1"/>
</dbReference>
<feature type="region of interest" description="Disordered" evidence="2">
    <location>
        <begin position="663"/>
        <end position="690"/>
    </location>
</feature>
<dbReference type="EMBL" id="LFJN01000006">
    <property type="protein sequence ID" value="KPI42788.1"/>
    <property type="molecule type" value="Genomic_DNA"/>
</dbReference>
<feature type="domain" description="C2" evidence="3">
    <location>
        <begin position="51"/>
        <end position="205"/>
    </location>
</feature>
<dbReference type="PANTHER" id="PTHR10194">
    <property type="entry name" value="RAS GTPASE-ACTIVATING PROTEINS"/>
    <property type="match status" value="1"/>
</dbReference>
<dbReference type="GeneID" id="28733971"/>
<dbReference type="InterPro" id="IPR000008">
    <property type="entry name" value="C2_dom"/>
</dbReference>
<feature type="compositionally biased region" description="Basic and acidic residues" evidence="2">
    <location>
        <begin position="679"/>
        <end position="690"/>
    </location>
</feature>
<dbReference type="STRING" id="1664694.A0A0N0NPJ2"/>
<dbReference type="VEuPathDB" id="FungiDB:AB675_2144"/>
<dbReference type="CDD" id="cd05137">
    <property type="entry name" value="RasGAP_CLA2_BUD2"/>
    <property type="match status" value="1"/>
</dbReference>
<evidence type="ECO:0000259" key="4">
    <source>
        <dbReference type="PROSITE" id="PS50018"/>
    </source>
</evidence>
<proteinExistence type="predicted"/>
<name>A0A0N0NPJ2_9EURO</name>
<evidence type="ECO:0000259" key="3">
    <source>
        <dbReference type="PROSITE" id="PS50004"/>
    </source>
</evidence>
<dbReference type="CDD" id="cd00030">
    <property type="entry name" value="C2"/>
    <property type="match status" value="1"/>
</dbReference>
<sequence length="759" mass="86032">MPYCLAIYPHYTVQVAASRRKRPMILCLETRVAYEAWYVLLRALTVPELYGPEQNAIGLQPGQDTNGMFRIEQQLLVKITEAKFAHVLTEADSLERAKLKRKSARPPRSTTDVYIDVVCGQDLRGRTAIKPCTNNVMWATNFIFKDLPSMLNRIAIIARIGNPGEQEWTMIAHGPYRNLQHDSVLGKVNVTMEELEDVESVEKWWPIIDNSNKVVGQMLMRLSLQETVVLMQDEYKELSALLHNFDNSLTTQIAQLLGPELRQLSDVLLDIFQSTDHVHDWLSNLIEEEIDGIHRETPPLRMRFSGRLQSTDSYENAEQRELLVRDLNRSANQEANLLFRGNSLVTKALDSHMRRLGSEYLENVLGSRLRKIAEKDPDCEVDPMRVRSAEQGERNWSTLLNLTSSIWKAISDSAELCPYGLRALFRHIRSCAEDRYGSFIRTVRYTSVSGFLFLRFFCPAILNPQLFGLTTDLPPDRTKRTLTLIAKSLNALANMAKFGTKETWMEPMNKFLTSATPDFRNFIDKICDVSTSQASVTMEPQYATPMQIKNRLAPAAREGLPTLPFLLDPSKLLSDLTELWMSHAPANLADEPDLDPTVKDFHTLCTNLRTKTKDCLSSAEQAEKPNGKLEPKWQQVLKEQQQKLQPVYASQYTAAPVQDPELTALPQPVDEPSGTFVEPEAHHGPPPWDRRPSAFAHANLKTMTDSTNSSSASVDIMDETRTRATSSRDGSTKNRLFDFGRRKGRVGDRAYAHDEGNDH</sequence>
<dbReference type="OrthoDB" id="775356at2759"/>
<dbReference type="Gene3D" id="2.60.40.150">
    <property type="entry name" value="C2 domain"/>
    <property type="match status" value="1"/>
</dbReference>
<keyword evidence="1" id="KW-0343">GTPase activation</keyword>
<dbReference type="PROSITE" id="PS50018">
    <property type="entry name" value="RAS_GTPASE_ACTIV_2"/>
    <property type="match status" value="1"/>
</dbReference>
<feature type="region of interest" description="Disordered" evidence="2">
    <location>
        <begin position="704"/>
        <end position="759"/>
    </location>
</feature>
<gene>
    <name evidence="5" type="ORF">AB675_2144</name>
</gene>
<dbReference type="Proteomes" id="UP000038010">
    <property type="component" value="Unassembled WGS sequence"/>
</dbReference>
<feature type="compositionally biased region" description="Polar residues" evidence="2">
    <location>
        <begin position="704"/>
        <end position="713"/>
    </location>
</feature>
<dbReference type="GO" id="GO:0005096">
    <property type="term" value="F:GTPase activator activity"/>
    <property type="evidence" value="ECO:0007669"/>
    <property type="project" value="UniProtKB-KW"/>
</dbReference>
<dbReference type="PANTHER" id="PTHR10194:SF60">
    <property type="entry name" value="RAS GTPASE-ACTIVATING PROTEIN RASKOL"/>
    <property type="match status" value="1"/>
</dbReference>
<dbReference type="SUPFAM" id="SSF49562">
    <property type="entry name" value="C2 domain (Calcium/lipid-binding domain, CaLB)"/>
    <property type="match status" value="1"/>
</dbReference>
<dbReference type="SMART" id="SM00323">
    <property type="entry name" value="RasGAP"/>
    <property type="match status" value="1"/>
</dbReference>
<dbReference type="GO" id="GO:0007165">
    <property type="term" value="P:signal transduction"/>
    <property type="evidence" value="ECO:0007669"/>
    <property type="project" value="UniProtKB-ARBA"/>
</dbReference>
<dbReference type="InterPro" id="IPR035892">
    <property type="entry name" value="C2_domain_sf"/>
</dbReference>
<dbReference type="PROSITE" id="PS50004">
    <property type="entry name" value="C2"/>
    <property type="match status" value="1"/>
</dbReference>
<dbReference type="InterPro" id="IPR023152">
    <property type="entry name" value="RasGAP_CS"/>
</dbReference>
<evidence type="ECO:0000256" key="1">
    <source>
        <dbReference type="ARBA" id="ARBA00022468"/>
    </source>
</evidence>
<dbReference type="InterPro" id="IPR008936">
    <property type="entry name" value="Rho_GTPase_activation_prot"/>
</dbReference>
<accession>A0A0N0NPJ2</accession>
<dbReference type="InterPro" id="IPR039360">
    <property type="entry name" value="Ras_GTPase"/>
</dbReference>
<comment type="caution">
    <text evidence="5">The sequence shown here is derived from an EMBL/GenBank/DDBJ whole genome shotgun (WGS) entry which is preliminary data.</text>
</comment>
<dbReference type="SUPFAM" id="SSF48350">
    <property type="entry name" value="GTPase activation domain, GAP"/>
    <property type="match status" value="1"/>
</dbReference>
<organism evidence="5 6">
    <name type="scientific">Cyphellophora attinorum</name>
    <dbReference type="NCBI Taxonomy" id="1664694"/>
    <lineage>
        <taxon>Eukaryota</taxon>
        <taxon>Fungi</taxon>
        <taxon>Dikarya</taxon>
        <taxon>Ascomycota</taxon>
        <taxon>Pezizomycotina</taxon>
        <taxon>Eurotiomycetes</taxon>
        <taxon>Chaetothyriomycetidae</taxon>
        <taxon>Chaetothyriales</taxon>
        <taxon>Cyphellophoraceae</taxon>
        <taxon>Cyphellophora</taxon>
    </lineage>
</organism>
<evidence type="ECO:0000313" key="6">
    <source>
        <dbReference type="Proteomes" id="UP000038010"/>
    </source>
</evidence>
<reference evidence="5 6" key="1">
    <citation type="submission" date="2015-06" db="EMBL/GenBank/DDBJ databases">
        <title>Draft genome of the ant-associated black yeast Phialophora attae CBS 131958.</title>
        <authorList>
            <person name="Moreno L.F."/>
            <person name="Stielow B.J."/>
            <person name="de Hoog S."/>
            <person name="Vicente V.A."/>
            <person name="Weiss V.A."/>
            <person name="de Vries M."/>
            <person name="Cruz L.M."/>
            <person name="Souza E.M."/>
        </authorList>
    </citation>
    <scope>NUCLEOTIDE SEQUENCE [LARGE SCALE GENOMIC DNA]</scope>
    <source>
        <strain evidence="5 6">CBS 131958</strain>
    </source>
</reference>
<feature type="domain" description="Ras-GAP" evidence="4">
    <location>
        <begin position="260"/>
        <end position="494"/>
    </location>
</feature>
<dbReference type="AlphaFoldDB" id="A0A0N0NPJ2"/>
<dbReference type="PROSITE" id="PS00509">
    <property type="entry name" value="RAS_GTPASE_ACTIV_1"/>
    <property type="match status" value="1"/>
</dbReference>
<dbReference type="Pfam" id="PF00616">
    <property type="entry name" value="RasGAP"/>
    <property type="match status" value="2"/>
</dbReference>
<dbReference type="RefSeq" id="XP_018002751.1">
    <property type="nucleotide sequence ID" value="XM_018142091.1"/>
</dbReference>
<dbReference type="InterPro" id="IPR001936">
    <property type="entry name" value="RasGAP_dom"/>
</dbReference>
<evidence type="ECO:0000256" key="2">
    <source>
        <dbReference type="SAM" id="MobiDB-lite"/>
    </source>
</evidence>
<feature type="compositionally biased region" description="Basic and acidic residues" evidence="2">
    <location>
        <begin position="730"/>
        <end position="759"/>
    </location>
</feature>
<keyword evidence="6" id="KW-1185">Reference proteome</keyword>
<evidence type="ECO:0000313" key="5">
    <source>
        <dbReference type="EMBL" id="KPI42788.1"/>
    </source>
</evidence>
<protein>
    <submittedName>
        <fullName evidence="5">Inhibitory regulator protein BUD2/CLA2</fullName>
    </submittedName>
</protein>